<dbReference type="SMART" id="SM00028">
    <property type="entry name" value="TPR"/>
    <property type="match status" value="4"/>
</dbReference>
<reference evidence="3" key="1">
    <citation type="journal article" date="2019" name="Int. J. Syst. Evol. Microbiol.">
        <title>The Global Catalogue of Microorganisms (GCM) 10K type strain sequencing project: providing services to taxonomists for standard genome sequencing and annotation.</title>
        <authorList>
            <consortium name="The Broad Institute Genomics Platform"/>
            <consortium name="The Broad Institute Genome Sequencing Center for Infectious Disease"/>
            <person name="Wu L."/>
            <person name="Ma J."/>
        </authorList>
    </citation>
    <scope>NUCLEOTIDE SEQUENCE [LARGE SCALE GENOMIC DNA]</scope>
    <source>
        <strain evidence="3">XZYJ18</strain>
    </source>
</reference>
<organism evidence="2 3">
    <name type="scientific">Nocardiopsis mangrovi</name>
    <dbReference type="NCBI Taxonomy" id="1179818"/>
    <lineage>
        <taxon>Bacteria</taxon>
        <taxon>Bacillati</taxon>
        <taxon>Actinomycetota</taxon>
        <taxon>Actinomycetes</taxon>
        <taxon>Streptosporangiales</taxon>
        <taxon>Nocardiopsidaceae</taxon>
        <taxon>Nocardiopsis</taxon>
    </lineage>
</organism>
<dbReference type="InterPro" id="IPR027417">
    <property type="entry name" value="P-loop_NTPase"/>
</dbReference>
<comment type="caution">
    <text evidence="2">The sequence shown here is derived from an EMBL/GenBank/DDBJ whole genome shotgun (WGS) entry which is preliminary data.</text>
</comment>
<dbReference type="Gene3D" id="3.40.50.300">
    <property type="entry name" value="P-loop containing nucleotide triphosphate hydrolases"/>
    <property type="match status" value="1"/>
</dbReference>
<dbReference type="PRINTS" id="PR00364">
    <property type="entry name" value="DISEASERSIST"/>
</dbReference>
<keyword evidence="2" id="KW-0547">Nucleotide-binding</keyword>
<evidence type="ECO:0000313" key="2">
    <source>
        <dbReference type="EMBL" id="MFC4564413.1"/>
    </source>
</evidence>
<dbReference type="PANTHER" id="PTHR47691:SF3">
    <property type="entry name" value="HTH-TYPE TRANSCRIPTIONAL REGULATOR RV0890C-RELATED"/>
    <property type="match status" value="1"/>
</dbReference>
<sequence>MTRDDTGGPGPAGRAGDGSGNGPGNTLRGDAGAVVQAGAIHGDVHVTAAGVTGTAVPRQLPMAAAGFVNRGAEIARLDALLPTPGDDPPHGPGAAAVVISAIGGTPGVGKTALAVHWAHRVRAHFPDGDLYADLRGHGPGRRLGPSETPASFLHALDVPPDRIPIDLDGRAALYRSRLDGKRMLIVIDDAVSADQVRPLLPAAAGCMAVVTGRTRLSGLVARDGARPMTVGTLSAPAALDLLRGTVADGRIDDEPEAARALVAHCAGLPLALRIAAERLLDRAGEPVSALVADLAAEDRRLDALGAGDDELSDVRAVFSASYSGLSPDTARLFRHLGPHPGAEFGAEVCAAVSGFSPRHTAAVVDRLVRANLVQRVGRDRYRLHDLLRLYAIERFRADEGPGAAEAVVRRYGLWYLATARNAVRVVHPGYPPVDDPGGDAPVSPLVFDTVAAALSWFERDRPNLVGSVNAAVGTGQLDLAWRIPATAGGLFGRHGHREEWRDIHRQGADAARAAGDPFGTGRNLLGLGEAEWVLGRTDAALETYDAALAANREAGDGWGEGFALRISGQLRWERDRDGHAPELIRRAVTVFRAIGERRGEGMALLSLAGCDRDVGRLDEALAACRAAIGIFTGIGDRWTIAWARCSTGSVLHAMGRRPEAVAEYLAAAAEFRELQDRDSEAAALIGAGDAYAADGDPEGARTHLGAALDLLSAEDDPRVPEVEAKLAALR</sequence>
<dbReference type="Gene3D" id="1.25.40.10">
    <property type="entry name" value="Tetratricopeptide repeat domain"/>
    <property type="match status" value="1"/>
</dbReference>
<dbReference type="InterPro" id="IPR011990">
    <property type="entry name" value="TPR-like_helical_dom_sf"/>
</dbReference>
<dbReference type="EMBL" id="JBHSFQ010000024">
    <property type="protein sequence ID" value="MFC4564413.1"/>
    <property type="molecule type" value="Genomic_DNA"/>
</dbReference>
<evidence type="ECO:0000256" key="1">
    <source>
        <dbReference type="SAM" id="MobiDB-lite"/>
    </source>
</evidence>
<keyword evidence="2" id="KW-0067">ATP-binding</keyword>
<keyword evidence="3" id="KW-1185">Reference proteome</keyword>
<dbReference type="PANTHER" id="PTHR47691">
    <property type="entry name" value="REGULATOR-RELATED"/>
    <property type="match status" value="1"/>
</dbReference>
<evidence type="ECO:0000313" key="3">
    <source>
        <dbReference type="Proteomes" id="UP001595923"/>
    </source>
</evidence>
<dbReference type="Proteomes" id="UP001595923">
    <property type="component" value="Unassembled WGS sequence"/>
</dbReference>
<dbReference type="SUPFAM" id="SSF52540">
    <property type="entry name" value="P-loop containing nucleoside triphosphate hydrolases"/>
    <property type="match status" value="1"/>
</dbReference>
<dbReference type="SUPFAM" id="SSF48452">
    <property type="entry name" value="TPR-like"/>
    <property type="match status" value="1"/>
</dbReference>
<proteinExistence type="predicted"/>
<accession>A0ABV9E328</accession>
<dbReference type="InterPro" id="IPR019734">
    <property type="entry name" value="TPR_rpt"/>
</dbReference>
<dbReference type="RefSeq" id="WP_378577496.1">
    <property type="nucleotide sequence ID" value="NZ_JBHSFQ010000024.1"/>
</dbReference>
<gene>
    <name evidence="2" type="ORF">ACFO4E_21340</name>
</gene>
<feature type="compositionally biased region" description="Gly residues" evidence="1">
    <location>
        <begin position="7"/>
        <end position="23"/>
    </location>
</feature>
<protein>
    <submittedName>
        <fullName evidence="2">ATP-binding protein</fullName>
    </submittedName>
</protein>
<dbReference type="GO" id="GO:0005524">
    <property type="term" value="F:ATP binding"/>
    <property type="evidence" value="ECO:0007669"/>
    <property type="project" value="UniProtKB-KW"/>
</dbReference>
<name>A0ABV9E328_9ACTN</name>
<feature type="region of interest" description="Disordered" evidence="1">
    <location>
        <begin position="1"/>
        <end position="30"/>
    </location>
</feature>